<dbReference type="FunFam" id="3.40.525.10:FF:000008">
    <property type="entry name" value="Phosphatidylinositol transfer protein 3"/>
    <property type="match status" value="1"/>
</dbReference>
<feature type="region of interest" description="Disordered" evidence="1">
    <location>
        <begin position="326"/>
        <end position="348"/>
    </location>
</feature>
<gene>
    <name evidence="3" type="ORF">J5N97_008648</name>
</gene>
<dbReference type="Pfam" id="PF03765">
    <property type="entry name" value="CRAL_TRIO_N"/>
    <property type="match status" value="1"/>
</dbReference>
<dbReference type="InterPro" id="IPR036273">
    <property type="entry name" value="CRAL/TRIO_N_dom_sf"/>
</dbReference>
<dbReference type="AlphaFoldDB" id="A0A9D5CXV6"/>
<dbReference type="Gene3D" id="3.40.525.10">
    <property type="entry name" value="CRAL-TRIO lipid binding domain"/>
    <property type="match status" value="1"/>
</dbReference>
<reference evidence="3" key="2">
    <citation type="journal article" date="2022" name="Hortic Res">
        <title>The genome of Dioscorea zingiberensis sheds light on the biosynthesis, origin and evolution of the medicinally important diosgenin saponins.</title>
        <authorList>
            <person name="Li Y."/>
            <person name="Tan C."/>
            <person name="Li Z."/>
            <person name="Guo J."/>
            <person name="Li S."/>
            <person name="Chen X."/>
            <person name="Wang C."/>
            <person name="Dai X."/>
            <person name="Yang H."/>
            <person name="Song W."/>
            <person name="Hou L."/>
            <person name="Xu J."/>
            <person name="Tong Z."/>
            <person name="Xu A."/>
            <person name="Yuan X."/>
            <person name="Wang W."/>
            <person name="Yang Q."/>
            <person name="Chen L."/>
            <person name="Sun Z."/>
            <person name="Wang K."/>
            <person name="Pan B."/>
            <person name="Chen J."/>
            <person name="Bao Y."/>
            <person name="Liu F."/>
            <person name="Qi X."/>
            <person name="Gang D.R."/>
            <person name="Wen J."/>
            <person name="Li J."/>
        </authorList>
    </citation>
    <scope>NUCLEOTIDE SEQUENCE</scope>
    <source>
        <strain evidence="3">Dzin_1.0</strain>
    </source>
</reference>
<dbReference type="SUPFAM" id="SSF46938">
    <property type="entry name" value="CRAL/TRIO N-terminal domain"/>
    <property type="match status" value="1"/>
</dbReference>
<keyword evidence="4" id="KW-1185">Reference proteome</keyword>
<sequence>MISLWSFPISIPTFVAMPIISSSGHSNKTSVSLSISGFCVLLLLRDKAVVMFRRRSNTTENPELDSAFQQEKVSELRTALGTLSGHSSRFCTDACLRRYLRARSWNVDKAKRMLEETLKWRSTFKPEEIRWPEVAHESETGKAYRANFQDKEGRTVIVMTPAKQNTKSHEKQLQHLVYLLENAILNLPEGQEQMVWLIDFNGWSLSNAVPIKTARESVNILQNHYPERLVTAFLYNPPRIFETFWKIVKYFLDPMTFQKVKFIYPKNEESMDLIRRHFDIEVLPVEFGGRNNIQYNHEEYSRLMEKDDMRMASFWGLNEKPKHAANGHLTSEVTPEPEPSLPLVAQAS</sequence>
<name>A0A9D5CXV6_9LILI</name>
<dbReference type="OrthoDB" id="75724at2759"/>
<dbReference type="PRINTS" id="PR00180">
    <property type="entry name" value="CRETINALDHBP"/>
</dbReference>
<dbReference type="PANTHER" id="PTHR45824:SF22">
    <property type="entry name" value="SEC14P-LIKE PHOSPHATIDYLINOSITOL TRANSFER FAMILY PROTEIN"/>
    <property type="match status" value="1"/>
</dbReference>
<feature type="domain" description="CRAL-TRIO" evidence="2">
    <location>
        <begin position="131"/>
        <end position="295"/>
    </location>
</feature>
<dbReference type="Proteomes" id="UP001085076">
    <property type="component" value="Miscellaneous, Linkage group lg02"/>
</dbReference>
<dbReference type="SUPFAM" id="SSF52087">
    <property type="entry name" value="CRAL/TRIO domain"/>
    <property type="match status" value="1"/>
</dbReference>
<reference evidence="3" key="1">
    <citation type="submission" date="2021-03" db="EMBL/GenBank/DDBJ databases">
        <authorList>
            <person name="Li Z."/>
            <person name="Yang C."/>
        </authorList>
    </citation>
    <scope>NUCLEOTIDE SEQUENCE</scope>
    <source>
        <strain evidence="3">Dzin_1.0</strain>
        <tissue evidence="3">Leaf</tissue>
    </source>
</reference>
<accession>A0A9D5CXV6</accession>
<evidence type="ECO:0000313" key="4">
    <source>
        <dbReference type="Proteomes" id="UP001085076"/>
    </source>
</evidence>
<comment type="caution">
    <text evidence="3">The sequence shown here is derived from an EMBL/GenBank/DDBJ whole genome shotgun (WGS) entry which is preliminary data.</text>
</comment>
<dbReference type="InterPro" id="IPR011074">
    <property type="entry name" value="CRAL/TRIO_N_dom"/>
</dbReference>
<dbReference type="GO" id="GO:0008526">
    <property type="term" value="F:phosphatidylinositol transfer activity"/>
    <property type="evidence" value="ECO:0007669"/>
    <property type="project" value="TreeGrafter"/>
</dbReference>
<dbReference type="InterPro" id="IPR036865">
    <property type="entry name" value="CRAL-TRIO_dom_sf"/>
</dbReference>
<evidence type="ECO:0000313" key="3">
    <source>
        <dbReference type="EMBL" id="KAJ0980393.1"/>
    </source>
</evidence>
<dbReference type="EMBL" id="JAGGNH010000002">
    <property type="protein sequence ID" value="KAJ0980393.1"/>
    <property type="molecule type" value="Genomic_DNA"/>
</dbReference>
<evidence type="ECO:0000256" key="1">
    <source>
        <dbReference type="SAM" id="MobiDB-lite"/>
    </source>
</evidence>
<dbReference type="SMART" id="SM00516">
    <property type="entry name" value="SEC14"/>
    <property type="match status" value="1"/>
</dbReference>
<dbReference type="InterPro" id="IPR052578">
    <property type="entry name" value="PI_Transfer_CRAL-TRIO"/>
</dbReference>
<dbReference type="Pfam" id="PF00650">
    <property type="entry name" value="CRAL_TRIO"/>
    <property type="match status" value="1"/>
</dbReference>
<proteinExistence type="predicted"/>
<dbReference type="CDD" id="cd00170">
    <property type="entry name" value="SEC14"/>
    <property type="match status" value="1"/>
</dbReference>
<evidence type="ECO:0000259" key="2">
    <source>
        <dbReference type="PROSITE" id="PS50191"/>
    </source>
</evidence>
<dbReference type="PROSITE" id="PS50191">
    <property type="entry name" value="CRAL_TRIO"/>
    <property type="match status" value="1"/>
</dbReference>
<organism evidence="3 4">
    <name type="scientific">Dioscorea zingiberensis</name>
    <dbReference type="NCBI Taxonomy" id="325984"/>
    <lineage>
        <taxon>Eukaryota</taxon>
        <taxon>Viridiplantae</taxon>
        <taxon>Streptophyta</taxon>
        <taxon>Embryophyta</taxon>
        <taxon>Tracheophyta</taxon>
        <taxon>Spermatophyta</taxon>
        <taxon>Magnoliopsida</taxon>
        <taxon>Liliopsida</taxon>
        <taxon>Dioscoreales</taxon>
        <taxon>Dioscoreaceae</taxon>
        <taxon>Dioscorea</taxon>
    </lineage>
</organism>
<protein>
    <recommendedName>
        <fullName evidence="2">CRAL-TRIO domain-containing protein</fullName>
    </recommendedName>
</protein>
<dbReference type="InterPro" id="IPR001251">
    <property type="entry name" value="CRAL-TRIO_dom"/>
</dbReference>
<dbReference type="SMART" id="SM01100">
    <property type="entry name" value="CRAL_TRIO_N"/>
    <property type="match status" value="1"/>
</dbReference>
<dbReference type="PANTHER" id="PTHR45824">
    <property type="entry name" value="GH16843P"/>
    <property type="match status" value="1"/>
</dbReference>